<dbReference type="PANTHER" id="PTHR31891:SF1">
    <property type="entry name" value="FORMAMIDASE C869.04-RELATED"/>
    <property type="match status" value="1"/>
</dbReference>
<proteinExistence type="predicted"/>
<dbReference type="SUPFAM" id="SSF141130">
    <property type="entry name" value="Acetamidase/Formamidase-like"/>
    <property type="match status" value="1"/>
</dbReference>
<dbReference type="Gene3D" id="2.60.120.580">
    <property type="entry name" value="Acetamidase/Formamidase-like domains"/>
    <property type="match status" value="2"/>
</dbReference>
<dbReference type="PANTHER" id="PTHR31891">
    <property type="entry name" value="FORMAMIDASE C869.04-RELATED"/>
    <property type="match status" value="1"/>
</dbReference>
<sequence length="321" mass="34299">MIHRLDAAPGNVHWGYFDATLKPVLSVSSGDTVVISSVSGSKDELPPPGVGTALQSHLDILDSVQPELGPHILTGPVAIEGAEPGDVLEVRVEKVELIQDWGFNYTKPGKGVLPQRFPERKLYQISIDLENNVAKCPWGGELPLAPFFGIMAVAPAPTYGRVSTIEPREYGGNIDNRELTAGSRLYLPVFVPGALFSVGDGHGCQGDGEVNLTALETALRGNFTLIVHKARKLALPRALTADHLITMAFHPNLNEAATIALDQMIDALSAATSLTAEDAYALCSLACSLRVTQLVDGNNGIHAMLPKKLLPELSADRFALE</sequence>
<dbReference type="EMBL" id="CP021112">
    <property type="protein sequence ID" value="ARQ02645.1"/>
    <property type="molecule type" value="Genomic_DNA"/>
</dbReference>
<dbReference type="Gene3D" id="3.10.28.20">
    <property type="entry name" value="Acetamidase/Formamidase-like domains"/>
    <property type="match status" value="1"/>
</dbReference>
<reference evidence="1 2" key="1">
    <citation type="submission" date="2017-05" db="EMBL/GenBank/DDBJ databases">
        <title>Full genome sequence of Pseudorhodoplanes sinuspersici.</title>
        <authorList>
            <person name="Dastgheib S.M.M."/>
            <person name="Shavandi M."/>
            <person name="Tirandaz H."/>
        </authorList>
    </citation>
    <scope>NUCLEOTIDE SEQUENCE [LARGE SCALE GENOMIC DNA]</scope>
    <source>
        <strain evidence="1 2">RIPI110</strain>
    </source>
</reference>
<dbReference type="RefSeq" id="WP_086091076.1">
    <property type="nucleotide sequence ID" value="NZ_CP021112.1"/>
</dbReference>
<dbReference type="Proteomes" id="UP000194137">
    <property type="component" value="Chromosome"/>
</dbReference>
<dbReference type="STRING" id="1235591.CAK95_28735"/>
<name>A0A1W7A0U3_9HYPH</name>
<dbReference type="AlphaFoldDB" id="A0A1W7A0U3"/>
<accession>A0A1W7A0U3</accession>
<evidence type="ECO:0000313" key="2">
    <source>
        <dbReference type="Proteomes" id="UP000194137"/>
    </source>
</evidence>
<gene>
    <name evidence="1" type="ORF">CAK95_28735</name>
</gene>
<dbReference type="InterPro" id="IPR004304">
    <property type="entry name" value="FmdA_AmdA"/>
</dbReference>
<organism evidence="1 2">
    <name type="scientific">Pseudorhodoplanes sinuspersici</name>
    <dbReference type="NCBI Taxonomy" id="1235591"/>
    <lineage>
        <taxon>Bacteria</taxon>
        <taxon>Pseudomonadati</taxon>
        <taxon>Pseudomonadota</taxon>
        <taxon>Alphaproteobacteria</taxon>
        <taxon>Hyphomicrobiales</taxon>
        <taxon>Pseudorhodoplanes</taxon>
    </lineage>
</organism>
<dbReference type="KEGG" id="psin:CAK95_28735"/>
<dbReference type="OrthoDB" id="9785236at2"/>
<keyword evidence="2" id="KW-1185">Reference proteome</keyword>
<evidence type="ECO:0000313" key="1">
    <source>
        <dbReference type="EMBL" id="ARQ02645.1"/>
    </source>
</evidence>
<dbReference type="GO" id="GO:0016811">
    <property type="term" value="F:hydrolase activity, acting on carbon-nitrogen (but not peptide) bonds, in linear amides"/>
    <property type="evidence" value="ECO:0007669"/>
    <property type="project" value="InterPro"/>
</dbReference>
<protein>
    <submittedName>
        <fullName evidence="1">Amidase</fullName>
    </submittedName>
</protein>
<dbReference type="Pfam" id="PF03069">
    <property type="entry name" value="FmdA_AmdA"/>
    <property type="match status" value="2"/>
</dbReference>